<dbReference type="PANTHER" id="PTHR34200:SF2">
    <property type="entry name" value="TRANSMEMBRANE PROTEIN"/>
    <property type="match status" value="1"/>
</dbReference>
<comment type="caution">
    <text evidence="5">The sequence shown here is derived from an EMBL/GenBank/DDBJ whole genome shotgun (WGS) entry which is preliminary data.</text>
</comment>
<keyword evidence="3" id="KW-0732">Signal</keyword>
<accession>A0AAW2NX97</accession>
<dbReference type="EMBL" id="JACGWM010000010">
    <property type="protein sequence ID" value="KAL0347575.1"/>
    <property type="molecule type" value="Genomic_DNA"/>
</dbReference>
<reference evidence="5" key="1">
    <citation type="submission" date="2020-06" db="EMBL/GenBank/DDBJ databases">
        <authorList>
            <person name="Li T."/>
            <person name="Hu X."/>
            <person name="Zhang T."/>
            <person name="Song X."/>
            <person name="Zhang H."/>
            <person name="Dai N."/>
            <person name="Sheng W."/>
            <person name="Hou X."/>
            <person name="Wei L."/>
        </authorList>
    </citation>
    <scope>NUCLEOTIDE SEQUENCE</scope>
    <source>
        <strain evidence="5">KEN8</strain>
        <tissue evidence="5">Leaf</tissue>
    </source>
</reference>
<evidence type="ECO:0000256" key="3">
    <source>
        <dbReference type="SAM" id="SignalP"/>
    </source>
</evidence>
<feature type="compositionally biased region" description="Polar residues" evidence="1">
    <location>
        <begin position="40"/>
        <end position="49"/>
    </location>
</feature>
<organism evidence="5">
    <name type="scientific">Sesamum calycinum</name>
    <dbReference type="NCBI Taxonomy" id="2727403"/>
    <lineage>
        <taxon>Eukaryota</taxon>
        <taxon>Viridiplantae</taxon>
        <taxon>Streptophyta</taxon>
        <taxon>Embryophyta</taxon>
        <taxon>Tracheophyta</taxon>
        <taxon>Spermatophyta</taxon>
        <taxon>Magnoliopsida</taxon>
        <taxon>eudicotyledons</taxon>
        <taxon>Gunneridae</taxon>
        <taxon>Pentapetalae</taxon>
        <taxon>asterids</taxon>
        <taxon>lamiids</taxon>
        <taxon>Lamiales</taxon>
        <taxon>Pedaliaceae</taxon>
        <taxon>Sesamum</taxon>
    </lineage>
</organism>
<feature type="compositionally biased region" description="Polar residues" evidence="1">
    <location>
        <begin position="113"/>
        <end position="132"/>
    </location>
</feature>
<feature type="compositionally biased region" description="Polar residues" evidence="1">
    <location>
        <begin position="91"/>
        <end position="102"/>
    </location>
</feature>
<name>A0AAW2NX97_9LAMI</name>
<feature type="signal peptide" evidence="3">
    <location>
        <begin position="1"/>
        <end position="22"/>
    </location>
</feature>
<gene>
    <name evidence="5" type="ORF">Scaly_1773500</name>
</gene>
<dbReference type="InterPro" id="IPR055780">
    <property type="entry name" value="DUF7356"/>
</dbReference>
<evidence type="ECO:0000256" key="1">
    <source>
        <dbReference type="SAM" id="MobiDB-lite"/>
    </source>
</evidence>
<reference evidence="5" key="2">
    <citation type="journal article" date="2024" name="Plant">
        <title>Genomic evolution and insights into agronomic trait innovations of Sesamum species.</title>
        <authorList>
            <person name="Miao H."/>
            <person name="Wang L."/>
            <person name="Qu L."/>
            <person name="Liu H."/>
            <person name="Sun Y."/>
            <person name="Le M."/>
            <person name="Wang Q."/>
            <person name="Wei S."/>
            <person name="Zheng Y."/>
            <person name="Lin W."/>
            <person name="Duan Y."/>
            <person name="Cao H."/>
            <person name="Xiong S."/>
            <person name="Wang X."/>
            <person name="Wei L."/>
            <person name="Li C."/>
            <person name="Ma Q."/>
            <person name="Ju M."/>
            <person name="Zhao R."/>
            <person name="Li G."/>
            <person name="Mu C."/>
            <person name="Tian Q."/>
            <person name="Mei H."/>
            <person name="Zhang T."/>
            <person name="Gao T."/>
            <person name="Zhang H."/>
        </authorList>
    </citation>
    <scope>NUCLEOTIDE SEQUENCE</scope>
    <source>
        <strain evidence="5">KEN8</strain>
    </source>
</reference>
<evidence type="ECO:0000259" key="4">
    <source>
        <dbReference type="Pfam" id="PF24053"/>
    </source>
</evidence>
<feature type="chain" id="PRO_5043946375" description="DUF7356 domain-containing protein" evidence="3">
    <location>
        <begin position="23"/>
        <end position="351"/>
    </location>
</feature>
<feature type="domain" description="DUF7356" evidence="4">
    <location>
        <begin position="133"/>
        <end position="222"/>
    </location>
</feature>
<protein>
    <recommendedName>
        <fullName evidence="4">DUF7356 domain-containing protein</fullName>
    </recommendedName>
</protein>
<feature type="transmembrane region" description="Helical" evidence="2">
    <location>
        <begin position="243"/>
        <end position="262"/>
    </location>
</feature>
<dbReference type="Pfam" id="PF24053">
    <property type="entry name" value="DUF7356"/>
    <property type="match status" value="1"/>
</dbReference>
<dbReference type="PANTHER" id="PTHR34200">
    <property type="entry name" value="DENTIN SIALOPHOSPHOPROTEIN-LIKE ISOFORM X1"/>
    <property type="match status" value="1"/>
</dbReference>
<feature type="compositionally biased region" description="Basic and acidic residues" evidence="1">
    <location>
        <begin position="65"/>
        <end position="74"/>
    </location>
</feature>
<keyword evidence="2" id="KW-0472">Membrane</keyword>
<sequence>MGENGFTAVIFIFLLVSNTCNASSVFHLRKLISSEFKDASANSQVSPTGSAVAESKINPVNAGKSQEEKHKEAEMGSPNNDKTLPIDSNGLKKNNNATENPGTPSPPAGGKNGNSVDRGNGKADSTTTTKLGNNGICEGSLTRCRVQEMLACIESSKDGGAKQLFLVVQNEGESTLKVNVNLPNLENALPAFEMDISSIVGKNSELIVNSGSAKCELHLVNPVSVDNLMRQLSFYSKQVTPIYAVYASSLLVLLLGGTWACCKFRKRNRQEGIPYQELEMGFPDTAFCKDVAEGWDHDWDDDWDEDTAVKSPIGPQVRNFSAEAAKRKKDGKKTRKILNTFEKASKRKTGK</sequence>
<keyword evidence="2" id="KW-1133">Transmembrane helix</keyword>
<evidence type="ECO:0000256" key="2">
    <source>
        <dbReference type="SAM" id="Phobius"/>
    </source>
</evidence>
<proteinExistence type="predicted"/>
<dbReference type="AlphaFoldDB" id="A0AAW2NX97"/>
<keyword evidence="2" id="KW-0812">Transmembrane</keyword>
<evidence type="ECO:0000313" key="5">
    <source>
        <dbReference type="EMBL" id="KAL0347575.1"/>
    </source>
</evidence>
<feature type="region of interest" description="Disordered" evidence="1">
    <location>
        <begin position="38"/>
        <end position="134"/>
    </location>
</feature>